<evidence type="ECO:0000313" key="4">
    <source>
        <dbReference type="EMBL" id="MEN2767916.1"/>
    </source>
</evidence>
<evidence type="ECO:0000256" key="2">
    <source>
        <dbReference type="ARBA" id="ARBA00023315"/>
    </source>
</evidence>
<comment type="caution">
    <text evidence="4">The sequence shown here is derived from an EMBL/GenBank/DDBJ whole genome shotgun (WGS) entry which is preliminary data.</text>
</comment>
<dbReference type="SUPFAM" id="SSF55729">
    <property type="entry name" value="Acyl-CoA N-acyltransferases (Nat)"/>
    <property type="match status" value="1"/>
</dbReference>
<keyword evidence="2" id="KW-0012">Acyltransferase</keyword>
<dbReference type="EMBL" id="JBDIML010000003">
    <property type="protein sequence ID" value="MEN2767916.1"/>
    <property type="molecule type" value="Genomic_DNA"/>
</dbReference>
<dbReference type="Gene3D" id="3.40.630.30">
    <property type="match status" value="1"/>
</dbReference>
<dbReference type="InterPro" id="IPR016181">
    <property type="entry name" value="Acyl_CoA_acyltransferase"/>
</dbReference>
<evidence type="ECO:0000313" key="5">
    <source>
        <dbReference type="Proteomes" id="UP001444625"/>
    </source>
</evidence>
<protein>
    <submittedName>
        <fullName evidence="4">GNAT family N-acetyltransferase</fullName>
    </submittedName>
</protein>
<keyword evidence="1" id="KW-0808">Transferase</keyword>
<dbReference type="Proteomes" id="UP001444625">
    <property type="component" value="Unassembled WGS sequence"/>
</dbReference>
<dbReference type="PANTHER" id="PTHR43420">
    <property type="entry name" value="ACETYLTRANSFERASE"/>
    <property type="match status" value="1"/>
</dbReference>
<organism evidence="4 5">
    <name type="scientific">Ornithinibacillus xuwenensis</name>
    <dbReference type="NCBI Taxonomy" id="3144668"/>
    <lineage>
        <taxon>Bacteria</taxon>
        <taxon>Bacillati</taxon>
        <taxon>Bacillota</taxon>
        <taxon>Bacilli</taxon>
        <taxon>Bacillales</taxon>
        <taxon>Bacillaceae</taxon>
        <taxon>Ornithinibacillus</taxon>
    </lineage>
</organism>
<keyword evidence="5" id="KW-1185">Reference proteome</keyword>
<feature type="domain" description="N-acetyltransferase" evidence="3">
    <location>
        <begin position="139"/>
        <end position="269"/>
    </location>
</feature>
<dbReference type="PROSITE" id="PS51186">
    <property type="entry name" value="GNAT"/>
    <property type="match status" value="1"/>
</dbReference>
<sequence>MDWTRGELGESFDDKQMIAKGQVEVINSVPESHPADSKHTIFLNLKALPGRESDFDLLNSLYDRLHDRALTIKEELSSSHQTIFCVGNFSSEVNNNRYFLEEKNFKPLNTLYTMKRDLHQPVQDVALAHGNLIWDFWKMETVEEEKEYLAVECEIWPDAALGERRLHEYKGNEDWTAISVRQNGNIIACTMAWKDEEIGVIEDVFVREAWRKQGIARFLLTKALLYLKEKGLGEAQLMVDTENEKALNLYKSVGFEVVEEEKRYFVELV</sequence>
<dbReference type="InterPro" id="IPR050680">
    <property type="entry name" value="YpeA/RimI_acetyltransf"/>
</dbReference>
<proteinExistence type="predicted"/>
<gene>
    <name evidence="4" type="ORF">ABC228_12000</name>
</gene>
<name>A0ABU9XHY0_9BACI</name>
<accession>A0ABU9XHY0</accession>
<evidence type="ECO:0000259" key="3">
    <source>
        <dbReference type="PROSITE" id="PS51186"/>
    </source>
</evidence>
<dbReference type="Pfam" id="PF00583">
    <property type="entry name" value="Acetyltransf_1"/>
    <property type="match status" value="1"/>
</dbReference>
<dbReference type="RefSeq" id="WP_345825382.1">
    <property type="nucleotide sequence ID" value="NZ_JBDIML010000003.1"/>
</dbReference>
<dbReference type="InterPro" id="IPR000182">
    <property type="entry name" value="GNAT_dom"/>
</dbReference>
<evidence type="ECO:0000256" key="1">
    <source>
        <dbReference type="ARBA" id="ARBA00022679"/>
    </source>
</evidence>
<reference evidence="4 5" key="1">
    <citation type="submission" date="2024-05" db="EMBL/GenBank/DDBJ databases">
        <authorList>
            <person name="Haq I."/>
            <person name="Ullah Z."/>
            <person name="Ahmad R."/>
            <person name="Li M."/>
            <person name="Tong Y."/>
        </authorList>
    </citation>
    <scope>NUCLEOTIDE SEQUENCE [LARGE SCALE GENOMIC DNA]</scope>
    <source>
        <strain evidence="4 5">16A2E</strain>
    </source>
</reference>
<dbReference type="CDD" id="cd04301">
    <property type="entry name" value="NAT_SF"/>
    <property type="match status" value="1"/>
</dbReference>